<feature type="DNA-binding region" description="H-T-H motif" evidence="5">
    <location>
        <begin position="31"/>
        <end position="50"/>
    </location>
</feature>
<keyword evidence="8" id="KW-1185">Reference proteome</keyword>
<gene>
    <name evidence="7" type="ORF">BSZ39_06900</name>
</gene>
<keyword evidence="4" id="KW-0804">Transcription</keyword>
<evidence type="ECO:0000256" key="2">
    <source>
        <dbReference type="ARBA" id="ARBA00023015"/>
    </source>
</evidence>
<comment type="caution">
    <text evidence="7">The sequence shown here is derived from an EMBL/GenBank/DDBJ whole genome shotgun (WGS) entry which is preliminary data.</text>
</comment>
<dbReference type="SUPFAM" id="SSF48498">
    <property type="entry name" value="Tetracyclin repressor-like, C-terminal domain"/>
    <property type="match status" value="1"/>
</dbReference>
<protein>
    <submittedName>
        <fullName evidence="7">TetR family transcriptional regulator</fullName>
    </submittedName>
</protein>
<dbReference type="Pfam" id="PF13977">
    <property type="entry name" value="TetR_C_6"/>
    <property type="match status" value="1"/>
</dbReference>
<evidence type="ECO:0000256" key="1">
    <source>
        <dbReference type="ARBA" id="ARBA00022491"/>
    </source>
</evidence>
<dbReference type="OrthoDB" id="9816296at2"/>
<dbReference type="InterPro" id="IPR009057">
    <property type="entry name" value="Homeodomain-like_sf"/>
</dbReference>
<dbReference type="RefSeq" id="WP_073716637.1">
    <property type="nucleotide sequence ID" value="NZ_MQVR01000034.1"/>
</dbReference>
<dbReference type="InterPro" id="IPR001647">
    <property type="entry name" value="HTH_TetR"/>
</dbReference>
<dbReference type="EMBL" id="MQVR01000034">
    <property type="protein sequence ID" value="OKL53919.1"/>
    <property type="molecule type" value="Genomic_DNA"/>
</dbReference>
<dbReference type="InterPro" id="IPR039538">
    <property type="entry name" value="BetI_C"/>
</dbReference>
<dbReference type="PANTHER" id="PTHR47506">
    <property type="entry name" value="TRANSCRIPTIONAL REGULATORY PROTEIN"/>
    <property type="match status" value="1"/>
</dbReference>
<dbReference type="Pfam" id="PF00440">
    <property type="entry name" value="TetR_N"/>
    <property type="match status" value="1"/>
</dbReference>
<evidence type="ECO:0000313" key="8">
    <source>
        <dbReference type="Proteomes" id="UP000185628"/>
    </source>
</evidence>
<organism evidence="7 8">
    <name type="scientific">Bowdeniella nasicola</name>
    <dbReference type="NCBI Taxonomy" id="208480"/>
    <lineage>
        <taxon>Bacteria</taxon>
        <taxon>Bacillati</taxon>
        <taxon>Actinomycetota</taxon>
        <taxon>Actinomycetes</taxon>
        <taxon>Actinomycetales</taxon>
        <taxon>Actinomycetaceae</taxon>
        <taxon>Bowdeniella</taxon>
    </lineage>
</organism>
<keyword evidence="3 5" id="KW-0238">DNA-binding</keyword>
<feature type="domain" description="HTH tetR-type" evidence="6">
    <location>
        <begin position="8"/>
        <end position="68"/>
    </location>
</feature>
<reference evidence="8" key="1">
    <citation type="submission" date="2016-12" db="EMBL/GenBank/DDBJ databases">
        <authorList>
            <person name="Meng X."/>
        </authorList>
    </citation>
    <scope>NUCLEOTIDE SEQUENCE [LARGE SCALE GENOMIC DNA]</scope>
    <source>
        <strain evidence="8">DSM 19116</strain>
    </source>
</reference>
<keyword evidence="1" id="KW-0678">Repressor</keyword>
<dbReference type="SUPFAM" id="SSF46689">
    <property type="entry name" value="Homeodomain-like"/>
    <property type="match status" value="1"/>
</dbReference>
<keyword evidence="2" id="KW-0805">Transcription regulation</keyword>
<dbReference type="Gene3D" id="1.10.357.10">
    <property type="entry name" value="Tetracycline Repressor, domain 2"/>
    <property type="match status" value="1"/>
</dbReference>
<dbReference type="AlphaFoldDB" id="A0A1Q5Q2I1"/>
<evidence type="ECO:0000256" key="5">
    <source>
        <dbReference type="PROSITE-ProRule" id="PRU00335"/>
    </source>
</evidence>
<proteinExistence type="predicted"/>
<sequence>MPKLIDHDKRQEELAEATWRVIMREGISGVSIRTVAAEAGLSTGSLRHIFPTKSELLAHAMNLVEVRVRSRLAAHVGEADTRTMVLAMVSELLPLDEERRAEMDVNVALIAGAASDALVRRERDLAYEGLRDGCHVMLQHLAAAGLVRSDIDMAVETTNLHALIDGLALHMLIRDDQAFNTQAVRSIAAHLDSLR</sequence>
<evidence type="ECO:0000256" key="3">
    <source>
        <dbReference type="ARBA" id="ARBA00023125"/>
    </source>
</evidence>
<evidence type="ECO:0000256" key="4">
    <source>
        <dbReference type="ARBA" id="ARBA00023163"/>
    </source>
</evidence>
<name>A0A1Q5Q2I1_9ACTO</name>
<dbReference type="InterPro" id="IPR036271">
    <property type="entry name" value="Tet_transcr_reg_TetR-rel_C_sf"/>
</dbReference>
<dbReference type="GO" id="GO:0003677">
    <property type="term" value="F:DNA binding"/>
    <property type="evidence" value="ECO:0007669"/>
    <property type="project" value="UniProtKB-UniRule"/>
</dbReference>
<dbReference type="PANTHER" id="PTHR47506:SF1">
    <property type="entry name" value="HTH-TYPE TRANSCRIPTIONAL REGULATOR YJDC"/>
    <property type="match status" value="1"/>
</dbReference>
<accession>A0A1Q5Q2I1</accession>
<dbReference type="PROSITE" id="PS50977">
    <property type="entry name" value="HTH_TETR_2"/>
    <property type="match status" value="1"/>
</dbReference>
<evidence type="ECO:0000259" key="6">
    <source>
        <dbReference type="PROSITE" id="PS50977"/>
    </source>
</evidence>
<evidence type="ECO:0000313" key="7">
    <source>
        <dbReference type="EMBL" id="OKL53919.1"/>
    </source>
</evidence>
<dbReference type="Proteomes" id="UP000185628">
    <property type="component" value="Unassembled WGS sequence"/>
</dbReference>